<organism evidence="1 2">
    <name type="scientific">Catharanthus roseus</name>
    <name type="common">Madagascar periwinkle</name>
    <name type="synonym">Vinca rosea</name>
    <dbReference type="NCBI Taxonomy" id="4058"/>
    <lineage>
        <taxon>Eukaryota</taxon>
        <taxon>Viridiplantae</taxon>
        <taxon>Streptophyta</taxon>
        <taxon>Embryophyta</taxon>
        <taxon>Tracheophyta</taxon>
        <taxon>Spermatophyta</taxon>
        <taxon>Magnoliopsida</taxon>
        <taxon>eudicotyledons</taxon>
        <taxon>Gunneridae</taxon>
        <taxon>Pentapetalae</taxon>
        <taxon>asterids</taxon>
        <taxon>lamiids</taxon>
        <taxon>Gentianales</taxon>
        <taxon>Apocynaceae</taxon>
        <taxon>Rauvolfioideae</taxon>
        <taxon>Vinceae</taxon>
        <taxon>Catharanthinae</taxon>
        <taxon>Catharanthus</taxon>
    </lineage>
</organism>
<evidence type="ECO:0000313" key="2">
    <source>
        <dbReference type="Proteomes" id="UP001060085"/>
    </source>
</evidence>
<keyword evidence="2" id="KW-1185">Reference proteome</keyword>
<name>A0ACB9ZQN5_CATRO</name>
<dbReference type="Proteomes" id="UP001060085">
    <property type="component" value="Linkage Group LG08"/>
</dbReference>
<proteinExistence type="predicted"/>
<reference evidence="2" key="1">
    <citation type="journal article" date="2023" name="Nat. Plants">
        <title>Single-cell RNA sequencing provides a high-resolution roadmap for understanding the multicellular compartmentation of specialized metabolism.</title>
        <authorList>
            <person name="Sun S."/>
            <person name="Shen X."/>
            <person name="Li Y."/>
            <person name="Li Y."/>
            <person name="Wang S."/>
            <person name="Li R."/>
            <person name="Zhang H."/>
            <person name="Shen G."/>
            <person name="Guo B."/>
            <person name="Wei J."/>
            <person name="Xu J."/>
            <person name="St-Pierre B."/>
            <person name="Chen S."/>
            <person name="Sun C."/>
        </authorList>
    </citation>
    <scope>NUCLEOTIDE SEQUENCE [LARGE SCALE GENOMIC DNA]</scope>
</reference>
<comment type="caution">
    <text evidence="1">The sequence shown here is derived from an EMBL/GenBank/DDBJ whole genome shotgun (WGS) entry which is preliminary data.</text>
</comment>
<protein>
    <submittedName>
        <fullName evidence="1">Uncharacterized protein</fullName>
    </submittedName>
</protein>
<evidence type="ECO:0000313" key="1">
    <source>
        <dbReference type="EMBL" id="KAI5649257.1"/>
    </source>
</evidence>
<dbReference type="EMBL" id="CM044708">
    <property type="protein sequence ID" value="KAI5649257.1"/>
    <property type="molecule type" value="Genomic_DNA"/>
</dbReference>
<accession>A0ACB9ZQN5</accession>
<gene>
    <name evidence="1" type="ORF">M9H77_35262</name>
</gene>
<sequence>MQVKELEESESSVETSCENSNVNEDNKSQDDNSSEKSADFDSIIDVSGKSFDFPVLEGLENAREVLYMYKNVFNLIPSPAGSLKGLKSLKFFGNELNLFPLEFNDFVELECLHLKVPEAPGLGGLDLGKLKSLKELELSRVPLRPSAFPLLSELAGLKCLTKLSVCHFSIRYLPPEIGRLDNLEHLDLSFNKMRNLPSEITYLKSLTYLKVANNKLVELPSGLCSLQNLENLDLSNNRLTSLGCLELGSMHNLRRLNLQFNKLLSCCQIPSWICCNLEGNGKDMSNDEFISSSAEMDVLESVIEESHGSGQSVTSASHSSGSSPNNRCFAARKSKGWKRRHSLQQRARLERLNSRKWKSQNYTAVRKASEKCIACKPSSIADESFVESLTTNLTPVVDDKELSTGLESENLFISSGDDGITLRNTSAYEGKCSCDAADPLQTPKEIGGGCNKCNEFFSSLPDAIDSEEECLSSEVCSSISKSKRHSDRDLDNPKPRKYRRPTCNHSDMSSKYSRISFCGIDDYLQDGFYDAGRDRPFMPLSSYEKNIQLDSREVILVDRARDERLDAVVHCAQALVSHFLKISGGSNTERRHGATNMLQIVSLLAFFVSDHFGGSDKSGVIQRTRKAVSGSNYRKPFVCTCSTGNDEKMKNTIEESPDGVQDIVFLDLCERALQSVKARRNSIVVPLGSLQFGVCRHRALLMKYLCDRLDPPIHCELVRGFLDFSPHAWNVIAIRRGQSWVRMIVDACHPHDIREETDPEYFCRYVPLSRISISDAKDDKSGPCCSFPSLSSGDEIGKTALTTLIQCEVGSHVAVAKVRTLEICGTSADEIRSFELNCLGEARILGVLKHPCIVEFYGHQISSKWVTSSEGNSDLRVLQSAILMEYIKGGSLKHYLEKVARAGEKHVPVALTLFIARDVASALAELHSKHIIHRDIKSENILINLDEKKADASPVVKLGDFDRAIPLRSSLHTCCIAHIGIPPPDICVGTPRWMAPEVFRTIEKRDLYGLEVDIWSFGCLLLELLTLEVPYFTFPESDIHSFLKRGERPQLTEDLEKFTDSSRDVEGLVAAKCGTKVGGSETESRTLRFLVALYRWCTEKNPADRPTARKLYELLEKAGTCTDSTNVEQ</sequence>